<dbReference type="Pfam" id="PF22314">
    <property type="entry name" value="NPC1_MLD"/>
    <property type="match status" value="1"/>
</dbReference>
<reference evidence="2 3" key="1">
    <citation type="submission" date="2024-05" db="EMBL/GenBank/DDBJ databases">
        <title>Culex pipiens pipiens assembly and annotation.</title>
        <authorList>
            <person name="Alout H."/>
            <person name="Durand T."/>
        </authorList>
    </citation>
    <scope>NUCLEOTIDE SEQUENCE [LARGE SCALE GENOMIC DNA]</scope>
    <source>
        <strain evidence="2">HA-2024</strain>
        <tissue evidence="2">Whole body</tissue>
    </source>
</reference>
<evidence type="ECO:0000313" key="2">
    <source>
        <dbReference type="EMBL" id="KAL1397465.1"/>
    </source>
</evidence>
<gene>
    <name evidence="2" type="ORF">pipiens_009742</name>
</gene>
<comment type="caution">
    <text evidence="2">The sequence shown here is derived from an EMBL/GenBank/DDBJ whole genome shotgun (WGS) entry which is preliminary data.</text>
</comment>
<proteinExistence type="predicted"/>
<evidence type="ECO:0000313" key="3">
    <source>
        <dbReference type="Proteomes" id="UP001562425"/>
    </source>
</evidence>
<dbReference type="Proteomes" id="UP001562425">
    <property type="component" value="Unassembled WGS sequence"/>
</dbReference>
<accession>A0ABD1DCR6</accession>
<feature type="domain" description="NPC1 middle luminal" evidence="1">
    <location>
        <begin position="9"/>
        <end position="85"/>
    </location>
</feature>
<evidence type="ECO:0000259" key="1">
    <source>
        <dbReference type="Pfam" id="PF22314"/>
    </source>
</evidence>
<protein>
    <recommendedName>
        <fullName evidence="1">NPC1 middle luminal domain-containing protein</fullName>
    </recommendedName>
</protein>
<keyword evidence="3" id="KW-1185">Reference proteome</keyword>
<sequence>MNCGMRNEFALQEHIEQIGQAEGAGLEKICYAPMTAAGKETELGECTVQSVFGYFQNDYDKFNASYENWDGFEINYLNTINDCTRILINNKADKERLGPAMEWEKKYISSLILRYGPQTALILGHSGT</sequence>
<organism evidence="2 3">
    <name type="scientific">Culex pipiens pipiens</name>
    <name type="common">Northern house mosquito</name>
    <dbReference type="NCBI Taxonomy" id="38569"/>
    <lineage>
        <taxon>Eukaryota</taxon>
        <taxon>Metazoa</taxon>
        <taxon>Ecdysozoa</taxon>
        <taxon>Arthropoda</taxon>
        <taxon>Hexapoda</taxon>
        <taxon>Insecta</taxon>
        <taxon>Pterygota</taxon>
        <taxon>Neoptera</taxon>
        <taxon>Endopterygota</taxon>
        <taxon>Diptera</taxon>
        <taxon>Nematocera</taxon>
        <taxon>Culicoidea</taxon>
        <taxon>Culicidae</taxon>
        <taxon>Culicinae</taxon>
        <taxon>Culicini</taxon>
        <taxon>Culex</taxon>
        <taxon>Culex</taxon>
    </lineage>
</organism>
<dbReference type="EMBL" id="JBEHCU010006286">
    <property type="protein sequence ID" value="KAL1397465.1"/>
    <property type="molecule type" value="Genomic_DNA"/>
</dbReference>
<name>A0ABD1DCR6_CULPP</name>
<dbReference type="AlphaFoldDB" id="A0ABD1DCR6"/>
<dbReference type="InterPro" id="IPR053956">
    <property type="entry name" value="NPC1_MLD"/>
</dbReference>